<accession>Q30TF7</accession>
<dbReference type="AlphaFoldDB" id="Q30TF7"/>
<dbReference type="SUPFAM" id="SSF48452">
    <property type="entry name" value="TPR-like"/>
    <property type="match status" value="1"/>
</dbReference>
<dbReference type="InterPro" id="IPR011990">
    <property type="entry name" value="TPR-like_helical_dom_sf"/>
</dbReference>
<dbReference type="InterPro" id="IPR019734">
    <property type="entry name" value="TPR_rpt"/>
</dbReference>
<feature type="repeat" description="TPR" evidence="1">
    <location>
        <begin position="146"/>
        <end position="179"/>
    </location>
</feature>
<proteinExistence type="predicted"/>
<sequence>MTLFQLLMLGASAFFAFKVYEHIQGLKDLQPHNEEPRTPSSFDPEFLVQKAEEAFETGDLQKAYDLFNEANSKVAQSSETLFKMGYILQQLKREDEALECYKKALEGDRENEFIHNSIASIYRLKEEFVSAKMHLNASLSIDNKNPITYYNYGNLLVDMKHIDEAKEMYKKALEIDADFAEAKEELEKLEKAG</sequence>
<dbReference type="PANTHER" id="PTHR12558:SF13">
    <property type="entry name" value="CELL DIVISION CYCLE PROTEIN 27 HOMOLOG"/>
    <property type="match status" value="1"/>
</dbReference>
<dbReference type="OrthoDB" id="5334141at2"/>
<dbReference type="PANTHER" id="PTHR12558">
    <property type="entry name" value="CELL DIVISION CYCLE 16,23,27"/>
    <property type="match status" value="1"/>
</dbReference>
<dbReference type="Pfam" id="PF13181">
    <property type="entry name" value="TPR_8"/>
    <property type="match status" value="2"/>
</dbReference>
<gene>
    <name evidence="2" type="ordered locus">Suden_0443</name>
</gene>
<dbReference type="PROSITE" id="PS50005">
    <property type="entry name" value="TPR"/>
    <property type="match status" value="2"/>
</dbReference>
<feature type="repeat" description="TPR" evidence="1">
    <location>
        <begin position="78"/>
        <end position="111"/>
    </location>
</feature>
<dbReference type="STRING" id="326298.Suden_0443"/>
<protein>
    <submittedName>
        <fullName evidence="2">TPR repeat</fullName>
    </submittedName>
</protein>
<dbReference type="EMBL" id="CP000153">
    <property type="protein sequence ID" value="ABB43724.1"/>
    <property type="molecule type" value="Genomic_DNA"/>
</dbReference>
<dbReference type="KEGG" id="tdn:Suden_0443"/>
<dbReference type="eggNOG" id="COG0457">
    <property type="taxonomic scope" value="Bacteria"/>
</dbReference>
<evidence type="ECO:0000256" key="1">
    <source>
        <dbReference type="PROSITE-ProRule" id="PRU00339"/>
    </source>
</evidence>
<dbReference type="SMART" id="SM00028">
    <property type="entry name" value="TPR"/>
    <property type="match status" value="4"/>
</dbReference>
<dbReference type="Proteomes" id="UP000002714">
    <property type="component" value="Chromosome"/>
</dbReference>
<name>Q30TF7_SULDN</name>
<evidence type="ECO:0000313" key="2">
    <source>
        <dbReference type="EMBL" id="ABB43724.1"/>
    </source>
</evidence>
<keyword evidence="3" id="KW-1185">Reference proteome</keyword>
<organism evidence="2 3">
    <name type="scientific">Sulfurimonas denitrificans (strain ATCC 33889 / DSM 1251)</name>
    <name type="common">Thiomicrospira denitrificans (strain ATCC 33889 / DSM 1251)</name>
    <dbReference type="NCBI Taxonomy" id="326298"/>
    <lineage>
        <taxon>Bacteria</taxon>
        <taxon>Pseudomonadati</taxon>
        <taxon>Campylobacterota</taxon>
        <taxon>Epsilonproteobacteria</taxon>
        <taxon>Campylobacterales</taxon>
        <taxon>Sulfurimonadaceae</taxon>
        <taxon>Sulfurimonas</taxon>
    </lineage>
</organism>
<keyword evidence="1" id="KW-0802">TPR repeat</keyword>
<dbReference type="HOGENOM" id="CLU_1408106_0_0_7"/>
<evidence type="ECO:0000313" key="3">
    <source>
        <dbReference type="Proteomes" id="UP000002714"/>
    </source>
</evidence>
<dbReference type="RefSeq" id="WP_011372078.1">
    <property type="nucleotide sequence ID" value="NC_007575.1"/>
</dbReference>
<reference evidence="2 3" key="1">
    <citation type="journal article" date="2008" name="Appl. Environ. Microbiol.">
        <title>Genome of the epsilonproteobacterial chemolithoautotroph Sulfurimonas denitrificans.</title>
        <authorList>
            <person name="Sievert S.M."/>
            <person name="Scott K.M."/>
            <person name="Klotz M.G."/>
            <person name="Chain P.S.G."/>
            <person name="Hauser L.J."/>
            <person name="Hemp J."/>
            <person name="Huegler M."/>
            <person name="Land M."/>
            <person name="Lapidus A."/>
            <person name="Larimer F.W."/>
            <person name="Lucas S."/>
            <person name="Malfatti S.A."/>
            <person name="Meyer F."/>
            <person name="Paulsen I.T."/>
            <person name="Ren Q."/>
            <person name="Simon J."/>
            <person name="Bailey K."/>
            <person name="Diaz E."/>
            <person name="Fitzpatrick K.A."/>
            <person name="Glover B."/>
            <person name="Gwatney N."/>
            <person name="Korajkic A."/>
            <person name="Long A."/>
            <person name="Mobberley J.M."/>
            <person name="Pantry S.N."/>
            <person name="Pazder G."/>
            <person name="Peterson S."/>
            <person name="Quintanilla J.D."/>
            <person name="Sprinkle R."/>
            <person name="Stephens J."/>
            <person name="Thomas P."/>
            <person name="Vaughn R."/>
            <person name="Weber M.J."/>
            <person name="Wooten L.L."/>
        </authorList>
    </citation>
    <scope>NUCLEOTIDE SEQUENCE [LARGE SCALE GENOMIC DNA]</scope>
    <source>
        <strain evidence="3">ATCC 33889 / DSM 1251</strain>
    </source>
</reference>
<dbReference type="Gene3D" id="1.25.40.10">
    <property type="entry name" value="Tetratricopeptide repeat domain"/>
    <property type="match status" value="1"/>
</dbReference>